<sequence>MQSKVLLISGQDNLIVQADLLQLTQKHASDYALQWKDLLRQYLQEDKWWDWEFKLQSIISKQGNREGYAIEYEGETQGLMMIEVEMHGSQIMRGKRLVYVDGIASAPWNRLEIQNPPKLRGVGSTLLMFARSRSLELGYEGRVGLHSLPRAEKFYDNQGMLDLGKDNDYEDLIYFEYEVWRSRR</sequence>
<protein>
    <recommendedName>
        <fullName evidence="3">N-acetyltransferase domain-containing protein</fullName>
    </recommendedName>
</protein>
<dbReference type="RefSeq" id="WP_017747982.1">
    <property type="nucleotide sequence ID" value="NZ_KQ976354.1"/>
</dbReference>
<dbReference type="OrthoDB" id="6064764at2"/>
<dbReference type="SUPFAM" id="SSF55729">
    <property type="entry name" value="Acyl-CoA N-acyltransferases (Nat)"/>
    <property type="match status" value="1"/>
</dbReference>
<dbReference type="InterPro" id="IPR016181">
    <property type="entry name" value="Acyl_CoA_acyltransferase"/>
</dbReference>
<evidence type="ECO:0000313" key="1">
    <source>
        <dbReference type="EMBL" id="KYC38143.1"/>
    </source>
</evidence>
<organism evidence="1 2">
    <name type="scientific">Scytonema hofmannii PCC 7110</name>
    <dbReference type="NCBI Taxonomy" id="128403"/>
    <lineage>
        <taxon>Bacteria</taxon>
        <taxon>Bacillati</taxon>
        <taxon>Cyanobacteriota</taxon>
        <taxon>Cyanophyceae</taxon>
        <taxon>Nostocales</taxon>
        <taxon>Scytonemataceae</taxon>
        <taxon>Scytonema</taxon>
    </lineage>
</organism>
<dbReference type="Gene3D" id="3.40.630.30">
    <property type="match status" value="1"/>
</dbReference>
<proteinExistence type="predicted"/>
<dbReference type="EMBL" id="ANNX02000042">
    <property type="protein sequence ID" value="KYC38143.1"/>
    <property type="molecule type" value="Genomic_DNA"/>
</dbReference>
<name>A0A139X0I5_9CYAN</name>
<accession>A0A139X0I5</accession>
<evidence type="ECO:0008006" key="3">
    <source>
        <dbReference type="Google" id="ProtNLM"/>
    </source>
</evidence>
<reference evidence="1 2" key="1">
    <citation type="journal article" date="2013" name="Genome Biol. Evol.">
        <title>Genomes of Stigonematalean cyanobacteria (subsection V) and the evolution of oxygenic photosynthesis from prokaryotes to plastids.</title>
        <authorList>
            <person name="Dagan T."/>
            <person name="Roettger M."/>
            <person name="Stucken K."/>
            <person name="Landan G."/>
            <person name="Koch R."/>
            <person name="Major P."/>
            <person name="Gould S.B."/>
            <person name="Goremykin V.V."/>
            <person name="Rippka R."/>
            <person name="Tandeau de Marsac N."/>
            <person name="Gugger M."/>
            <person name="Lockhart P.J."/>
            <person name="Allen J.F."/>
            <person name="Brune I."/>
            <person name="Maus I."/>
            <person name="Puhler A."/>
            <person name="Martin W.F."/>
        </authorList>
    </citation>
    <scope>NUCLEOTIDE SEQUENCE [LARGE SCALE GENOMIC DNA]</scope>
    <source>
        <strain evidence="1 2">PCC 7110</strain>
    </source>
</reference>
<comment type="caution">
    <text evidence="1">The sequence shown here is derived from an EMBL/GenBank/DDBJ whole genome shotgun (WGS) entry which is preliminary data.</text>
</comment>
<keyword evidence="2" id="KW-1185">Reference proteome</keyword>
<evidence type="ECO:0000313" key="2">
    <source>
        <dbReference type="Proteomes" id="UP000076925"/>
    </source>
</evidence>
<gene>
    <name evidence="1" type="ORF">WA1_37995</name>
</gene>
<dbReference type="AlphaFoldDB" id="A0A139X0I5"/>
<dbReference type="Proteomes" id="UP000076925">
    <property type="component" value="Unassembled WGS sequence"/>
</dbReference>